<dbReference type="AlphaFoldDB" id="A0A9Q8T660"/>
<accession>A0A9Q8T660</accession>
<dbReference type="RefSeq" id="XP_049151542.1">
    <property type="nucleotide sequence ID" value="XM_049294396.1"/>
</dbReference>
<proteinExistence type="predicted"/>
<dbReference type="EMBL" id="CP019480">
    <property type="protein sequence ID" value="UQC89941.1"/>
    <property type="molecule type" value="Genomic_DNA"/>
</dbReference>
<keyword evidence="2" id="KW-1185">Reference proteome</keyword>
<dbReference type="KEGG" id="clup:CLUP02_15472"/>
<evidence type="ECO:0000313" key="2">
    <source>
        <dbReference type="Proteomes" id="UP000830671"/>
    </source>
</evidence>
<reference evidence="1" key="1">
    <citation type="journal article" date="2021" name="Mol. Plant Microbe Interact.">
        <title>Complete Genome Sequence of the Plant-Pathogenic Fungus Colletotrichum lupini.</title>
        <authorList>
            <person name="Baroncelli R."/>
            <person name="Pensec F."/>
            <person name="Da Lio D."/>
            <person name="Boufleur T."/>
            <person name="Vicente I."/>
            <person name="Sarrocco S."/>
            <person name="Picot A."/>
            <person name="Baraldi E."/>
            <person name="Sukno S."/>
            <person name="Thon M."/>
            <person name="Le Floch G."/>
        </authorList>
    </citation>
    <scope>NUCLEOTIDE SEQUENCE</scope>
    <source>
        <strain evidence="1">IMI 504893</strain>
    </source>
</reference>
<sequence>MARPERVLARWAYFWSIHWLQMYRAPSFCRQTTIKVPYLSTVSAQLFCKLSKLPRQVRLISERAFQSSSPACTSSSGHALSSPRDFLANIDIQPSVASPSLPSPAILSCAAALDIWASLIPAYDSDLHLTETA</sequence>
<evidence type="ECO:0000313" key="1">
    <source>
        <dbReference type="EMBL" id="UQC89941.1"/>
    </source>
</evidence>
<name>A0A9Q8T660_9PEZI</name>
<protein>
    <submittedName>
        <fullName evidence="1">Uncharacterized protein</fullName>
    </submittedName>
</protein>
<organism evidence="1 2">
    <name type="scientific">Colletotrichum lupini</name>
    <dbReference type="NCBI Taxonomy" id="145971"/>
    <lineage>
        <taxon>Eukaryota</taxon>
        <taxon>Fungi</taxon>
        <taxon>Dikarya</taxon>
        <taxon>Ascomycota</taxon>
        <taxon>Pezizomycotina</taxon>
        <taxon>Sordariomycetes</taxon>
        <taxon>Hypocreomycetidae</taxon>
        <taxon>Glomerellales</taxon>
        <taxon>Glomerellaceae</taxon>
        <taxon>Colletotrichum</taxon>
        <taxon>Colletotrichum acutatum species complex</taxon>
    </lineage>
</organism>
<dbReference type="Proteomes" id="UP000830671">
    <property type="component" value="Chromosome 8"/>
</dbReference>
<dbReference type="GeneID" id="73349406"/>
<gene>
    <name evidence="1" type="ORF">CLUP02_15472</name>
</gene>